<dbReference type="EMBL" id="JACVEL010000001">
    <property type="protein sequence ID" value="MBC9811032.1"/>
    <property type="molecule type" value="Genomic_DNA"/>
</dbReference>
<organism evidence="1 2">
    <name type="scientific">Taishania pollutisoli</name>
    <dbReference type="NCBI Taxonomy" id="2766479"/>
    <lineage>
        <taxon>Bacteria</taxon>
        <taxon>Pseudomonadati</taxon>
        <taxon>Bacteroidota</taxon>
        <taxon>Flavobacteriia</taxon>
        <taxon>Flavobacteriales</taxon>
        <taxon>Crocinitomicaceae</taxon>
        <taxon>Taishania</taxon>
    </lineage>
</organism>
<evidence type="ECO:0008006" key="3">
    <source>
        <dbReference type="Google" id="ProtNLM"/>
    </source>
</evidence>
<dbReference type="AlphaFoldDB" id="A0A8J6TRG7"/>
<keyword evidence="2" id="KW-1185">Reference proteome</keyword>
<evidence type="ECO:0000313" key="1">
    <source>
        <dbReference type="EMBL" id="MBC9811032.1"/>
    </source>
</evidence>
<proteinExistence type="predicted"/>
<evidence type="ECO:0000313" key="2">
    <source>
        <dbReference type="Proteomes" id="UP000652681"/>
    </source>
</evidence>
<comment type="caution">
    <text evidence="1">The sequence shown here is derived from an EMBL/GenBank/DDBJ whole genome shotgun (WGS) entry which is preliminary data.</text>
</comment>
<accession>A0A8J6TRG7</accession>
<dbReference type="Proteomes" id="UP000652681">
    <property type="component" value="Unassembled WGS sequence"/>
</dbReference>
<name>A0A8J6TRG7_9FLAO</name>
<protein>
    <recommendedName>
        <fullName evidence="3">Baseplate protein J-like domain-containing protein</fullName>
    </recommendedName>
</protein>
<gene>
    <name evidence="1" type="ORF">H9Y05_00955</name>
</gene>
<reference evidence="1" key="1">
    <citation type="submission" date="2020-09" db="EMBL/GenBank/DDBJ databases">
        <title>Taishania pollutisoli gen. nov., sp. nov., Isolated from Tetrabromobisphenol A-Contaminated Soil.</title>
        <authorList>
            <person name="Chen Q."/>
        </authorList>
    </citation>
    <scope>NUCLEOTIDE SEQUENCE</scope>
    <source>
        <strain evidence="1">CZZ-1</strain>
    </source>
</reference>
<sequence length="1016" mass="117760">MDGLNRHSRSDRIQSLRYPAVLDNNVKTLLNRSVMIASFLRYYSGKLSDQLPETYFDALLTDWRDGMTIAEKYHAGLSEGETEPSWSVLINFIENLNKTAEQFNLRWQEYPEWYLRSVLGVQPLPVIGDKVWVVFENNGQEPVVIPENTRFKVSREKNKTYYYQLTEEAEVHNVRLEKLFLLHFNKDKRPATDSPFIKSIRLNELELQNDQITTYKNKDTTIGIRISSPLLVLREGVRTVKVTFYPRNDQWNDQVSENSTLTSAFKLYISTETGWEYIPEYMVKKERGKLKVLFTLPDSFPALTPCSYEVHSFQSAYPALNVCLNLDSDDYVNASLEMIQLSHIKLRSEVKNVTNLQIYNELGKIDNSKPFVPFGMTTERGAWFTVGNYEINIKPTKTVTLNFEWEQLPEHPSGLKGHYSDYQKNIANHSFELAVNYLSDFQWKPVRGRTKFPLFASEKGTDLLATTSSIGPIDVEKMATITIDEQEYSYSLQSRNGFLNFSLSNPEMGFGESVYRRIFTEQMLRNARKKNKYPSIQPPVQPVLKRISLNYEAEEIIDIRTHSDESRSSVSAIIPLDEIAVSGHDVPETVSFIPEMQERNLLLALSNVQENMLLTLFFDVYANEHEDLQQDSIRRQREKIRHVRLYIGNPHYWERMPLSFTRKDETIALLISGCMQMQLPETLSPQLFDSNGLLWIRIGYNDVDDVNFPDIKAVYTNAAQLEMILPEYEQEDLIVNCETGDLTEDVLIPGLNKIRRITPFYDGRSGEDAHKKLMRMAEYAAHKGRAVTPRDYERLIIQAFPEIAKAKCIVNRKGSDATLHIVVLPEKNMADRKIHPLTPPHLLFNIERYIRNLASSYVKEITILNPVYEEIIIRCRIELKGYFSVKRRKLLAQRINEFIAPWRYMDQLPLFGYAVNLEKMHDAIIKEFGTLISISDFSAIRIEKNNGEFMLHDFICKKSGVFYENYVIHPSEAHGVLVPSDDHIFYWDNDIIPDEFGIEEMSIGKNFIISNKKKHK</sequence>
<dbReference type="RefSeq" id="WP_216713249.1">
    <property type="nucleotide sequence ID" value="NZ_JACVEL010000001.1"/>
</dbReference>